<organism evidence="2">
    <name type="scientific">freshwater metagenome</name>
    <dbReference type="NCBI Taxonomy" id="449393"/>
    <lineage>
        <taxon>unclassified sequences</taxon>
        <taxon>metagenomes</taxon>
        <taxon>ecological metagenomes</taxon>
    </lineage>
</organism>
<dbReference type="SMART" id="SM00317">
    <property type="entry name" value="SET"/>
    <property type="match status" value="1"/>
</dbReference>
<dbReference type="SUPFAM" id="SSF82199">
    <property type="entry name" value="SET domain"/>
    <property type="match status" value="1"/>
</dbReference>
<evidence type="ECO:0000313" key="2">
    <source>
        <dbReference type="EMBL" id="CAB4708456.1"/>
    </source>
</evidence>
<dbReference type="AlphaFoldDB" id="A0A6J6QCH3"/>
<name>A0A6J6QCH3_9ZZZZ</name>
<feature type="domain" description="SET" evidence="1">
    <location>
        <begin position="19"/>
        <end position="123"/>
    </location>
</feature>
<proteinExistence type="predicted"/>
<gene>
    <name evidence="2" type="ORF">UFOPK2657_00387</name>
</gene>
<dbReference type="InterPro" id="IPR053201">
    <property type="entry name" value="Flavunoidine_N-MTase"/>
</dbReference>
<dbReference type="InterPro" id="IPR001214">
    <property type="entry name" value="SET_dom"/>
</dbReference>
<dbReference type="EMBL" id="CAEZYG010000045">
    <property type="protein sequence ID" value="CAB4708456.1"/>
    <property type="molecule type" value="Genomic_DNA"/>
</dbReference>
<dbReference type="Gene3D" id="2.170.270.10">
    <property type="entry name" value="SET domain"/>
    <property type="match status" value="1"/>
</dbReference>
<dbReference type="InterPro" id="IPR046341">
    <property type="entry name" value="SET_dom_sf"/>
</dbReference>
<sequence length="257" mass="28910">MRTVALGVGGLFMHNLLASTVEPRSIPPKGFGSFALDWIPKGSNIATFGGPILMAEQFSLQTADVRSRSIQIERGSFVTGPPHREPGDSINHSCEPNCGMRNATQIVTMRDVLKGEELTYDYAMSDTSDYDEFRCGCGTQSCRDTVTGADWKLPDIQARYQGYFSPYIARKIVAEMQKRILTKSDVEKLVLQYDSNPRYALQSALRKATGYTWESFDDLVFRVEHVTAMRLVQLQRGDTEAFDWLLTLLNEQRTVES</sequence>
<reference evidence="2" key="1">
    <citation type="submission" date="2020-05" db="EMBL/GenBank/DDBJ databases">
        <authorList>
            <person name="Chiriac C."/>
            <person name="Salcher M."/>
            <person name="Ghai R."/>
            <person name="Kavagutti S V."/>
        </authorList>
    </citation>
    <scope>NUCLEOTIDE SEQUENCE</scope>
</reference>
<accession>A0A6J6QCH3</accession>
<dbReference type="PROSITE" id="PS50280">
    <property type="entry name" value="SET"/>
    <property type="match status" value="1"/>
</dbReference>
<dbReference type="PANTHER" id="PTHR12350:SF19">
    <property type="entry name" value="SET DOMAIN-CONTAINING PROTEIN"/>
    <property type="match status" value="1"/>
</dbReference>
<dbReference type="Pfam" id="PF00856">
    <property type="entry name" value="SET"/>
    <property type="match status" value="1"/>
</dbReference>
<dbReference type="PANTHER" id="PTHR12350">
    <property type="entry name" value="HISTONE-LYSINE N-METHYLTRANSFERASE-RELATED"/>
    <property type="match status" value="1"/>
</dbReference>
<protein>
    <submittedName>
        <fullName evidence="2">Unannotated protein</fullName>
    </submittedName>
</protein>
<evidence type="ECO:0000259" key="1">
    <source>
        <dbReference type="PROSITE" id="PS50280"/>
    </source>
</evidence>